<evidence type="ECO:0000256" key="1">
    <source>
        <dbReference type="SAM" id="MobiDB-lite"/>
    </source>
</evidence>
<reference evidence="2 3" key="1">
    <citation type="submission" date="2017-11" db="EMBL/GenBank/DDBJ databases">
        <authorList>
            <person name="Kracher B."/>
        </authorList>
    </citation>
    <scope>NUCLEOTIDE SEQUENCE [LARGE SCALE GENOMIC DNA]</scope>
    <source>
        <strain evidence="2 3">RACE1</strain>
    </source>
</reference>
<accession>A0A383URQ8</accession>
<proteinExistence type="predicted"/>
<evidence type="ECO:0000313" key="3">
    <source>
        <dbReference type="Proteomes" id="UP000275772"/>
    </source>
</evidence>
<dbReference type="Proteomes" id="UP000275772">
    <property type="component" value="Unassembled WGS sequence"/>
</dbReference>
<sequence>MIQRVLEDRKRREAEKLRIQEEDFAKAHAKAIENNDTHAYVPRYLPVCLTRMSGTRVPAPTAKVPAPAASAPTKPASSVNTASTSADSASERKPQISVSSSTASKPN</sequence>
<name>A0A383URQ8_BLUHO</name>
<dbReference type="AlphaFoldDB" id="A0A383URQ8"/>
<feature type="region of interest" description="Disordered" evidence="1">
    <location>
        <begin position="57"/>
        <end position="107"/>
    </location>
</feature>
<dbReference type="EMBL" id="UNSH01000042">
    <property type="protein sequence ID" value="SZF02469.1"/>
    <property type="molecule type" value="Genomic_DNA"/>
</dbReference>
<protein>
    <submittedName>
        <fullName evidence="2">Uncharacterized protein</fullName>
    </submittedName>
</protein>
<gene>
    <name evidence="2" type="ORF">BLGHR1_13250</name>
</gene>
<evidence type="ECO:0000313" key="2">
    <source>
        <dbReference type="EMBL" id="SZF02469.1"/>
    </source>
</evidence>
<organism evidence="2 3">
    <name type="scientific">Blumeria hordei</name>
    <name type="common">Barley powdery mildew</name>
    <name type="synonym">Blumeria graminis f. sp. hordei</name>
    <dbReference type="NCBI Taxonomy" id="2867405"/>
    <lineage>
        <taxon>Eukaryota</taxon>
        <taxon>Fungi</taxon>
        <taxon>Dikarya</taxon>
        <taxon>Ascomycota</taxon>
        <taxon>Pezizomycotina</taxon>
        <taxon>Leotiomycetes</taxon>
        <taxon>Erysiphales</taxon>
        <taxon>Erysiphaceae</taxon>
        <taxon>Blumeria</taxon>
    </lineage>
</organism>
<feature type="compositionally biased region" description="Polar residues" evidence="1">
    <location>
        <begin position="96"/>
        <end position="107"/>
    </location>
</feature>
<feature type="compositionally biased region" description="Low complexity" evidence="1">
    <location>
        <begin position="57"/>
        <end position="79"/>
    </location>
</feature>
<dbReference type="VEuPathDB" id="FungiDB:BLGHR1_13250"/>